<dbReference type="GO" id="GO:0004519">
    <property type="term" value="F:endonuclease activity"/>
    <property type="evidence" value="ECO:0007669"/>
    <property type="project" value="UniProtKB-KW"/>
</dbReference>
<sequence>MPPLPVLPGGEVVKVLEKLGFEVIRIKGSHHMMRNAEGRFTVVPVHPGRDLPVGTLRRIIRDMGLSVEEFVAML</sequence>
<protein>
    <recommendedName>
        <fullName evidence="10">Periplasmic or secreted lipoprotein</fullName>
    </recommendedName>
</protein>
<proteinExistence type="inferred from homology"/>
<evidence type="ECO:0000256" key="4">
    <source>
        <dbReference type="ARBA" id="ARBA00022759"/>
    </source>
</evidence>
<evidence type="ECO:0000313" key="9">
    <source>
        <dbReference type="Proteomes" id="UP000234331"/>
    </source>
</evidence>
<dbReference type="PANTHER" id="PTHR34873:SF3">
    <property type="entry name" value="ADDICTION MODULE TOXIN, HICA FAMILY"/>
    <property type="match status" value="1"/>
</dbReference>
<comment type="similarity">
    <text evidence="1">Belongs to the HicA mRNA interferase family.</text>
</comment>
<dbReference type="GO" id="GO:0016787">
    <property type="term" value="F:hydrolase activity"/>
    <property type="evidence" value="ECO:0007669"/>
    <property type="project" value="UniProtKB-KW"/>
</dbReference>
<dbReference type="SUPFAM" id="SSF54786">
    <property type="entry name" value="YcfA/nrd intein domain"/>
    <property type="match status" value="1"/>
</dbReference>
<gene>
    <name evidence="8" type="ORF">FRACA_370042</name>
</gene>
<dbReference type="EMBL" id="FZMO01000301">
    <property type="protein sequence ID" value="SNQ49765.1"/>
    <property type="molecule type" value="Genomic_DNA"/>
</dbReference>
<evidence type="ECO:0000256" key="6">
    <source>
        <dbReference type="ARBA" id="ARBA00022884"/>
    </source>
</evidence>
<evidence type="ECO:0008006" key="10">
    <source>
        <dbReference type="Google" id="ProtNLM"/>
    </source>
</evidence>
<dbReference type="InterPro" id="IPR038570">
    <property type="entry name" value="HicA_sf"/>
</dbReference>
<dbReference type="RefSeq" id="WP_101833183.1">
    <property type="nucleotide sequence ID" value="NZ_FZMO01000301.1"/>
</dbReference>
<keyword evidence="2" id="KW-1277">Toxin-antitoxin system</keyword>
<keyword evidence="4" id="KW-0255">Endonuclease</keyword>
<keyword evidence="3" id="KW-0540">Nuclease</keyword>
<dbReference type="AlphaFoldDB" id="A0A2I2KVT4"/>
<name>A0A2I2KVT4_9ACTN</name>
<evidence type="ECO:0000256" key="1">
    <source>
        <dbReference type="ARBA" id="ARBA00006620"/>
    </source>
</evidence>
<accession>A0A2I2KVT4</accession>
<evidence type="ECO:0000256" key="5">
    <source>
        <dbReference type="ARBA" id="ARBA00022801"/>
    </source>
</evidence>
<dbReference type="GO" id="GO:0003729">
    <property type="term" value="F:mRNA binding"/>
    <property type="evidence" value="ECO:0007669"/>
    <property type="project" value="InterPro"/>
</dbReference>
<dbReference type="Pfam" id="PF07927">
    <property type="entry name" value="HicA_toxin"/>
    <property type="match status" value="1"/>
</dbReference>
<dbReference type="PANTHER" id="PTHR34873">
    <property type="entry name" value="SSR1766 PROTEIN"/>
    <property type="match status" value="1"/>
</dbReference>
<dbReference type="InterPro" id="IPR012933">
    <property type="entry name" value="HicA_mRNA_interferase"/>
</dbReference>
<reference evidence="8 9" key="1">
    <citation type="submission" date="2017-06" db="EMBL/GenBank/DDBJ databases">
        <authorList>
            <person name="Kim H.J."/>
            <person name="Triplett B.A."/>
        </authorList>
    </citation>
    <scope>NUCLEOTIDE SEQUENCE [LARGE SCALE GENOMIC DNA]</scope>
    <source>
        <strain evidence="8">FRACA_ARgP5</strain>
    </source>
</reference>
<evidence type="ECO:0000313" key="8">
    <source>
        <dbReference type="EMBL" id="SNQ49765.1"/>
    </source>
</evidence>
<organism evidence="8 9">
    <name type="scientific">Frankia canadensis</name>
    <dbReference type="NCBI Taxonomy" id="1836972"/>
    <lineage>
        <taxon>Bacteria</taxon>
        <taxon>Bacillati</taxon>
        <taxon>Actinomycetota</taxon>
        <taxon>Actinomycetes</taxon>
        <taxon>Frankiales</taxon>
        <taxon>Frankiaceae</taxon>
        <taxon>Frankia</taxon>
    </lineage>
</organism>
<keyword evidence="7" id="KW-0346">Stress response</keyword>
<evidence type="ECO:0000256" key="7">
    <source>
        <dbReference type="ARBA" id="ARBA00023016"/>
    </source>
</evidence>
<keyword evidence="5" id="KW-0378">Hydrolase</keyword>
<evidence type="ECO:0000256" key="3">
    <source>
        <dbReference type="ARBA" id="ARBA00022722"/>
    </source>
</evidence>
<evidence type="ECO:0000256" key="2">
    <source>
        <dbReference type="ARBA" id="ARBA00022649"/>
    </source>
</evidence>
<keyword evidence="6" id="KW-0694">RNA-binding</keyword>
<dbReference type="Gene3D" id="3.30.920.30">
    <property type="entry name" value="Hypothetical protein"/>
    <property type="match status" value="1"/>
</dbReference>
<dbReference type="OrthoDB" id="9811409at2"/>
<keyword evidence="9" id="KW-1185">Reference proteome</keyword>
<dbReference type="Proteomes" id="UP000234331">
    <property type="component" value="Unassembled WGS sequence"/>
</dbReference>